<accession>A0A1J7IHW7</accession>
<dbReference type="AlphaFoldDB" id="A0A1J7IHW7"/>
<evidence type="ECO:0000313" key="3">
    <source>
        <dbReference type="Proteomes" id="UP000182658"/>
    </source>
</evidence>
<dbReference type="InterPro" id="IPR036291">
    <property type="entry name" value="NAD(P)-bd_dom_sf"/>
</dbReference>
<reference evidence="2 3" key="1">
    <citation type="submission" date="2016-10" db="EMBL/GenBank/DDBJ databases">
        <title>Draft genome sequence of Coniochaeta ligniaria NRRL30616, a lignocellulolytic fungus for bioabatement of inhibitors in plant biomass hydrolysates.</title>
        <authorList>
            <consortium name="DOE Joint Genome Institute"/>
            <person name="Jimenez D.J."/>
            <person name="Hector R.E."/>
            <person name="Riley R."/>
            <person name="Sun H."/>
            <person name="Grigoriev I.V."/>
            <person name="Van Elsas J.D."/>
            <person name="Nichols N.N."/>
        </authorList>
    </citation>
    <scope>NUCLEOTIDE SEQUENCE [LARGE SCALE GENOMIC DNA]</scope>
    <source>
        <strain evidence="2 3">NRRL 30616</strain>
    </source>
</reference>
<evidence type="ECO:0000259" key="1">
    <source>
        <dbReference type="Pfam" id="PF03435"/>
    </source>
</evidence>
<feature type="domain" description="Saccharopine dehydrogenase NADP binding" evidence="1">
    <location>
        <begin position="5"/>
        <end position="100"/>
    </location>
</feature>
<dbReference type="InterPro" id="IPR005097">
    <property type="entry name" value="Sacchrp_dh_NADP-bd"/>
</dbReference>
<dbReference type="InParanoid" id="A0A1J7IHW7"/>
<sequence length="332" mass="35401">MATLMIYGATGYTGRMISKHAKELGLNTLLAGRGEASLRELAVDLDLPYRVFDVESLEHNTVALKDVTVLLNCAGPFYRTAKPLMTRCLRDGVHYLDITAELDSYRIAGELDQEAKERNVMLLPGCGGSVAMLGCLAGHVVAQLGETPSRIDIALHVAGSMSRGSAISAKENMTTECLQRLGGLLVEQDGTALTDFDFRDGNGAVPCFPASLPDLFTIWRSTEVQNIRTFVHVSGDAFPSADLDALPLGPTDEERDAAPYHAAVAVTARDGTIKRAVLHTVNGYTFTAAASVEAARRVMAGEAKGLGGFQTPAAAFGNDFVTTVQSSSIEYL</sequence>
<proteinExistence type="predicted"/>
<dbReference type="Gene3D" id="3.40.50.720">
    <property type="entry name" value="NAD(P)-binding Rossmann-like Domain"/>
    <property type="match status" value="1"/>
</dbReference>
<keyword evidence="3" id="KW-1185">Reference proteome</keyword>
<protein>
    <recommendedName>
        <fullName evidence="1">Saccharopine dehydrogenase NADP binding domain-containing protein</fullName>
    </recommendedName>
</protein>
<dbReference type="Pfam" id="PF03435">
    <property type="entry name" value="Sacchrp_dh_NADP"/>
    <property type="match status" value="1"/>
</dbReference>
<dbReference type="Proteomes" id="UP000182658">
    <property type="component" value="Unassembled WGS sequence"/>
</dbReference>
<dbReference type="PANTHER" id="PTHR43781:SF1">
    <property type="entry name" value="SACCHAROPINE DEHYDROGENASE"/>
    <property type="match status" value="1"/>
</dbReference>
<dbReference type="PANTHER" id="PTHR43781">
    <property type="entry name" value="SACCHAROPINE DEHYDROGENASE"/>
    <property type="match status" value="1"/>
</dbReference>
<dbReference type="OrthoDB" id="10268090at2759"/>
<dbReference type="SUPFAM" id="SSF51735">
    <property type="entry name" value="NAD(P)-binding Rossmann-fold domains"/>
    <property type="match status" value="1"/>
</dbReference>
<name>A0A1J7IHW7_9PEZI</name>
<dbReference type="EMBL" id="KV875100">
    <property type="protein sequence ID" value="OIW27046.1"/>
    <property type="molecule type" value="Genomic_DNA"/>
</dbReference>
<organism evidence="2 3">
    <name type="scientific">Coniochaeta ligniaria NRRL 30616</name>
    <dbReference type="NCBI Taxonomy" id="1408157"/>
    <lineage>
        <taxon>Eukaryota</taxon>
        <taxon>Fungi</taxon>
        <taxon>Dikarya</taxon>
        <taxon>Ascomycota</taxon>
        <taxon>Pezizomycotina</taxon>
        <taxon>Sordariomycetes</taxon>
        <taxon>Sordariomycetidae</taxon>
        <taxon>Coniochaetales</taxon>
        <taxon>Coniochaetaceae</taxon>
        <taxon>Coniochaeta</taxon>
    </lineage>
</organism>
<gene>
    <name evidence="2" type="ORF">CONLIGDRAFT_621189</name>
</gene>
<evidence type="ECO:0000313" key="2">
    <source>
        <dbReference type="EMBL" id="OIW27046.1"/>
    </source>
</evidence>